<comment type="caution">
    <text evidence="3">The sequence shown here is derived from an EMBL/GenBank/DDBJ whole genome shotgun (WGS) entry which is preliminary data.</text>
</comment>
<protein>
    <submittedName>
        <fullName evidence="3">Uncharacterized protein</fullName>
    </submittedName>
</protein>
<evidence type="ECO:0000256" key="2">
    <source>
        <dbReference type="SAM" id="Phobius"/>
    </source>
</evidence>
<reference evidence="3 4" key="1">
    <citation type="submission" date="2019-06" db="EMBL/GenBank/DDBJ databases">
        <title>Amycolatopsis alkalitolerans sp. nov., isolated from Gastrodia elata Blume.</title>
        <authorList>
            <person name="Narsing Rao M.P."/>
            <person name="Li W.J."/>
        </authorList>
    </citation>
    <scope>NUCLEOTIDE SEQUENCE [LARGE SCALE GENOMIC DNA]</scope>
    <source>
        <strain evidence="3 4">SYSUP0005</strain>
    </source>
</reference>
<sequence>MSHPDTPLPQPSPPQPQAVTTKPRTGYGLLVTAILFAGIGGGLLAWHPWDKDRVPEPPKDPRHITIQRVGEQREAGESDSTRPVYCLTNETGGLYCMVMPGRYTTIQEERR</sequence>
<keyword evidence="2" id="KW-1133">Transmembrane helix</keyword>
<evidence type="ECO:0000313" key="3">
    <source>
        <dbReference type="EMBL" id="TNC20983.1"/>
    </source>
</evidence>
<dbReference type="OrthoDB" id="4555985at2"/>
<keyword evidence="2" id="KW-0812">Transmembrane</keyword>
<keyword evidence="4" id="KW-1185">Reference proteome</keyword>
<dbReference type="AlphaFoldDB" id="A0A5C4LWG8"/>
<proteinExistence type="predicted"/>
<feature type="region of interest" description="Disordered" evidence="1">
    <location>
        <begin position="1"/>
        <end position="23"/>
    </location>
</feature>
<evidence type="ECO:0000256" key="1">
    <source>
        <dbReference type="SAM" id="MobiDB-lite"/>
    </source>
</evidence>
<feature type="compositionally biased region" description="Pro residues" evidence="1">
    <location>
        <begin position="1"/>
        <end position="16"/>
    </location>
</feature>
<name>A0A5C4LWG8_9PSEU</name>
<keyword evidence="2" id="KW-0472">Membrane</keyword>
<organism evidence="3 4">
    <name type="scientific">Amycolatopsis alkalitolerans</name>
    <dbReference type="NCBI Taxonomy" id="2547244"/>
    <lineage>
        <taxon>Bacteria</taxon>
        <taxon>Bacillati</taxon>
        <taxon>Actinomycetota</taxon>
        <taxon>Actinomycetes</taxon>
        <taxon>Pseudonocardiales</taxon>
        <taxon>Pseudonocardiaceae</taxon>
        <taxon>Amycolatopsis</taxon>
    </lineage>
</organism>
<dbReference type="Proteomes" id="UP000305546">
    <property type="component" value="Unassembled WGS sequence"/>
</dbReference>
<feature type="transmembrane region" description="Helical" evidence="2">
    <location>
        <begin position="26"/>
        <end position="46"/>
    </location>
</feature>
<dbReference type="RefSeq" id="WP_139100076.1">
    <property type="nucleotide sequence ID" value="NZ_VDFW01000038.1"/>
</dbReference>
<evidence type="ECO:0000313" key="4">
    <source>
        <dbReference type="Proteomes" id="UP000305546"/>
    </source>
</evidence>
<gene>
    <name evidence="3" type="ORF">FG385_29485</name>
</gene>
<dbReference type="EMBL" id="VDFW01000038">
    <property type="protein sequence ID" value="TNC20983.1"/>
    <property type="molecule type" value="Genomic_DNA"/>
</dbReference>
<accession>A0A5C4LWG8</accession>